<dbReference type="Proteomes" id="UP000637299">
    <property type="component" value="Unassembled WGS sequence"/>
</dbReference>
<evidence type="ECO:0000313" key="2">
    <source>
        <dbReference type="Proteomes" id="UP000637299"/>
    </source>
</evidence>
<protein>
    <recommendedName>
        <fullName evidence="3">AraC family transcriptional regulator</fullName>
    </recommendedName>
</protein>
<accession>A0ABR8ZB32</accession>
<dbReference type="RefSeq" id="WP_191736502.1">
    <property type="nucleotide sequence ID" value="NZ_JACYFS010000002.1"/>
</dbReference>
<dbReference type="EMBL" id="JACYFS010000002">
    <property type="protein sequence ID" value="MBD8082520.1"/>
    <property type="molecule type" value="Genomic_DNA"/>
</dbReference>
<sequence length="81" mass="9780">MKENIKNQAFTGYMIKDVEISMAEYFFNNYTLDKPIPKFYWLKINGIENMDDLYIRSEKKLFCSERLINFLTNNCVSKYLE</sequence>
<reference evidence="1 2" key="1">
    <citation type="submission" date="2020-09" db="EMBL/GenBank/DDBJ databases">
        <title>Genome seq and assembly of Chryseobacterium sp.</title>
        <authorList>
            <person name="Chhetri G."/>
        </authorList>
    </citation>
    <scope>NUCLEOTIDE SEQUENCE [LARGE SCALE GENOMIC DNA]</scope>
    <source>
        <strain evidence="1 2">GCR10</strain>
    </source>
</reference>
<proteinExistence type="predicted"/>
<keyword evidence="2" id="KW-1185">Reference proteome</keyword>
<name>A0ABR8ZB32_9FLAO</name>
<evidence type="ECO:0008006" key="3">
    <source>
        <dbReference type="Google" id="ProtNLM"/>
    </source>
</evidence>
<comment type="caution">
    <text evidence="1">The sequence shown here is derived from an EMBL/GenBank/DDBJ whole genome shotgun (WGS) entry which is preliminary data.</text>
</comment>
<evidence type="ECO:0000313" key="1">
    <source>
        <dbReference type="EMBL" id="MBD8082520.1"/>
    </source>
</evidence>
<organism evidence="1 2">
    <name type="scientific">Chryseobacterium caseinilyticum</name>
    <dbReference type="NCBI Taxonomy" id="2771428"/>
    <lineage>
        <taxon>Bacteria</taxon>
        <taxon>Pseudomonadati</taxon>
        <taxon>Bacteroidota</taxon>
        <taxon>Flavobacteriia</taxon>
        <taxon>Flavobacteriales</taxon>
        <taxon>Weeksellaceae</taxon>
        <taxon>Chryseobacterium group</taxon>
        <taxon>Chryseobacterium</taxon>
    </lineage>
</organism>
<gene>
    <name evidence="1" type="ORF">IC610_08835</name>
</gene>